<dbReference type="EMBL" id="FNKY01000001">
    <property type="protein sequence ID" value="SDQ72877.1"/>
    <property type="molecule type" value="Genomic_DNA"/>
</dbReference>
<keyword evidence="3" id="KW-1185">Reference proteome</keyword>
<comment type="caution">
    <text evidence="2">The sequence shown here is derived from an EMBL/GenBank/DDBJ whole genome shotgun (WGS) entry which is preliminary data.</text>
</comment>
<dbReference type="Proteomes" id="UP000183471">
    <property type="component" value="Unassembled WGS sequence"/>
</dbReference>
<sequence>METNRNVGSITPIPPLVGETPDKVRPTSALQELSEFYESGYLEDDEEIEVGLMIHLSGFLYNNRENKD</sequence>
<proteinExistence type="predicted"/>
<name>A0ABY0TEZ7_9PROT</name>
<accession>A0ABY0TEZ7</accession>
<organism evidence="2 3">
    <name type="scientific">Nitrosospira multiformis</name>
    <dbReference type="NCBI Taxonomy" id="1231"/>
    <lineage>
        <taxon>Bacteria</taxon>
        <taxon>Pseudomonadati</taxon>
        <taxon>Pseudomonadota</taxon>
        <taxon>Betaproteobacteria</taxon>
        <taxon>Nitrosomonadales</taxon>
        <taxon>Nitrosomonadaceae</taxon>
        <taxon>Nitrosospira</taxon>
    </lineage>
</organism>
<reference evidence="2 3" key="1">
    <citation type="submission" date="2016-10" db="EMBL/GenBank/DDBJ databases">
        <authorList>
            <person name="Varghese N."/>
            <person name="Submissions S."/>
        </authorList>
    </citation>
    <scope>NUCLEOTIDE SEQUENCE [LARGE SCALE GENOMIC DNA]</scope>
    <source>
        <strain evidence="2 3">Nl1</strain>
    </source>
</reference>
<evidence type="ECO:0000256" key="1">
    <source>
        <dbReference type="SAM" id="MobiDB-lite"/>
    </source>
</evidence>
<feature type="region of interest" description="Disordered" evidence="1">
    <location>
        <begin position="1"/>
        <end position="23"/>
    </location>
</feature>
<evidence type="ECO:0000313" key="2">
    <source>
        <dbReference type="EMBL" id="SDQ72877.1"/>
    </source>
</evidence>
<gene>
    <name evidence="2" type="ORF">SAMN05216402_2043</name>
</gene>
<evidence type="ECO:0000313" key="3">
    <source>
        <dbReference type="Proteomes" id="UP000183471"/>
    </source>
</evidence>
<protein>
    <submittedName>
        <fullName evidence="2">Uncharacterized protein</fullName>
    </submittedName>
</protein>